<protein>
    <recommendedName>
        <fullName evidence="2">YCII-related domain-containing protein</fullName>
    </recommendedName>
</protein>
<gene>
    <name evidence="3" type="ORF">E1293_12820</name>
</gene>
<dbReference type="InterPro" id="IPR011008">
    <property type="entry name" value="Dimeric_a/b-barrel"/>
</dbReference>
<dbReference type="AlphaFoldDB" id="A0A4R5BL02"/>
<name>A0A4R5BL02_9ACTN</name>
<dbReference type="Pfam" id="PF03795">
    <property type="entry name" value="YCII"/>
    <property type="match status" value="1"/>
</dbReference>
<dbReference type="SUPFAM" id="SSF54909">
    <property type="entry name" value="Dimeric alpha+beta barrel"/>
    <property type="match status" value="1"/>
</dbReference>
<proteinExistence type="inferred from homology"/>
<reference evidence="3 4" key="1">
    <citation type="submission" date="2019-03" db="EMBL/GenBank/DDBJ databases">
        <title>Draft genome sequences of novel Actinobacteria.</title>
        <authorList>
            <person name="Sahin N."/>
            <person name="Ay H."/>
            <person name="Saygin H."/>
        </authorList>
    </citation>
    <scope>NUCLEOTIDE SEQUENCE [LARGE SCALE GENOMIC DNA]</scope>
    <source>
        <strain evidence="3 4">DSM 45941</strain>
    </source>
</reference>
<sequence length="124" mass="13444">MPRYVMLLKAEENHGAPPPELMAEIGRLGEEAVKAGVLLDTAGLAPTAMGARVSLADGELSVHDGPFTEAEEVIISYAIYDLGSKEEAVEWASRFLRAHKAWPGWKGEAEIRQVFGPEDFGPPQ</sequence>
<dbReference type="Proteomes" id="UP000295578">
    <property type="component" value="Unassembled WGS sequence"/>
</dbReference>
<comment type="caution">
    <text evidence="3">The sequence shown here is derived from an EMBL/GenBank/DDBJ whole genome shotgun (WGS) entry which is preliminary data.</text>
</comment>
<dbReference type="EMBL" id="SMKY01000044">
    <property type="protein sequence ID" value="TDD84512.1"/>
    <property type="molecule type" value="Genomic_DNA"/>
</dbReference>
<evidence type="ECO:0000256" key="1">
    <source>
        <dbReference type="ARBA" id="ARBA00007689"/>
    </source>
</evidence>
<evidence type="ECO:0000259" key="2">
    <source>
        <dbReference type="Pfam" id="PF03795"/>
    </source>
</evidence>
<dbReference type="PANTHER" id="PTHR35174">
    <property type="entry name" value="BLL7171 PROTEIN-RELATED"/>
    <property type="match status" value="1"/>
</dbReference>
<keyword evidence="4" id="KW-1185">Reference proteome</keyword>
<organism evidence="3 4">
    <name type="scientific">Actinomadura darangshiensis</name>
    <dbReference type="NCBI Taxonomy" id="705336"/>
    <lineage>
        <taxon>Bacteria</taxon>
        <taxon>Bacillati</taxon>
        <taxon>Actinomycetota</taxon>
        <taxon>Actinomycetes</taxon>
        <taxon>Streptosporangiales</taxon>
        <taxon>Thermomonosporaceae</taxon>
        <taxon>Actinomadura</taxon>
    </lineage>
</organism>
<dbReference type="OrthoDB" id="668782at2"/>
<dbReference type="Gene3D" id="3.30.70.1060">
    <property type="entry name" value="Dimeric alpha+beta barrel"/>
    <property type="match status" value="1"/>
</dbReference>
<dbReference type="InterPro" id="IPR005545">
    <property type="entry name" value="YCII"/>
</dbReference>
<dbReference type="RefSeq" id="WP_132197284.1">
    <property type="nucleotide sequence ID" value="NZ_SMKY01000044.1"/>
</dbReference>
<feature type="domain" description="YCII-related" evidence="2">
    <location>
        <begin position="3"/>
        <end position="94"/>
    </location>
</feature>
<comment type="similarity">
    <text evidence="1">Belongs to the YciI family.</text>
</comment>
<dbReference type="PANTHER" id="PTHR35174:SF1">
    <property type="entry name" value="BLL0086 PROTEIN"/>
    <property type="match status" value="1"/>
</dbReference>
<evidence type="ECO:0000313" key="4">
    <source>
        <dbReference type="Proteomes" id="UP000295578"/>
    </source>
</evidence>
<evidence type="ECO:0000313" key="3">
    <source>
        <dbReference type="EMBL" id="TDD84512.1"/>
    </source>
</evidence>
<accession>A0A4R5BL02</accession>